<comment type="caution">
    <text evidence="3">The sequence shown here is derived from an EMBL/GenBank/DDBJ whole genome shotgun (WGS) entry which is preliminary data.</text>
</comment>
<keyword evidence="4" id="KW-1185">Reference proteome</keyword>
<dbReference type="InterPro" id="IPR002575">
    <property type="entry name" value="Aminoglycoside_PTrfase"/>
</dbReference>
<dbReference type="PANTHER" id="PTHR47829:SF3">
    <property type="entry name" value="AMINOGLYCOSIDE PHOSPHOTRANSFERASE DOMAIN-CONTAINING PROTEIN"/>
    <property type="match status" value="1"/>
</dbReference>
<dbReference type="InterPro" id="IPR052898">
    <property type="entry name" value="ACAD10-like"/>
</dbReference>
<dbReference type="InterPro" id="IPR011009">
    <property type="entry name" value="Kinase-like_dom_sf"/>
</dbReference>
<feature type="domain" description="Aminoglycoside phosphotransferase" evidence="2">
    <location>
        <begin position="52"/>
        <end position="294"/>
    </location>
</feature>
<evidence type="ECO:0000313" key="3">
    <source>
        <dbReference type="EMBL" id="GAD50032.1"/>
    </source>
</evidence>
<dbReference type="CDD" id="cd05154">
    <property type="entry name" value="ACAD10_11_N-like"/>
    <property type="match status" value="1"/>
</dbReference>
<protein>
    <recommendedName>
        <fullName evidence="2">Aminoglycoside phosphotransferase domain-containing protein</fullName>
    </recommendedName>
</protein>
<dbReference type="EMBL" id="BASZ01000007">
    <property type="protein sequence ID" value="GAD50032.1"/>
    <property type="molecule type" value="Genomic_DNA"/>
</dbReference>
<name>U2YNA7_9SPHN</name>
<gene>
    <name evidence="3" type="ORF">NT2_07_00320</name>
</gene>
<dbReference type="Pfam" id="PF01636">
    <property type="entry name" value="APH"/>
    <property type="match status" value="1"/>
</dbReference>
<evidence type="ECO:0000256" key="1">
    <source>
        <dbReference type="SAM" id="MobiDB-lite"/>
    </source>
</evidence>
<organism evidence="3 4">
    <name type="scientific">Caenibius tardaugens NBRC 16725</name>
    <dbReference type="NCBI Taxonomy" id="1219035"/>
    <lineage>
        <taxon>Bacteria</taxon>
        <taxon>Pseudomonadati</taxon>
        <taxon>Pseudomonadota</taxon>
        <taxon>Alphaproteobacteria</taxon>
        <taxon>Sphingomonadales</taxon>
        <taxon>Erythrobacteraceae</taxon>
        <taxon>Caenibius</taxon>
    </lineage>
</organism>
<evidence type="ECO:0000259" key="2">
    <source>
        <dbReference type="Pfam" id="PF01636"/>
    </source>
</evidence>
<dbReference type="PANTHER" id="PTHR47829">
    <property type="entry name" value="HYDROLASE, PUTATIVE (AFU_ORTHOLOGUE AFUA_1G12880)-RELATED"/>
    <property type="match status" value="1"/>
</dbReference>
<sequence>MEARTGAGMSGQGDPAAANSGTTPVREGYAIDEAALAAWLSDNVEGYAGPLTIEQFKGGQSNPTYKLITPGASYVLRKKPTGQLLKGAHAVEREARVLSALHGTGFPVARVYGMCTDDSVIGTWFFVMEMVEGRIFWDATVPGVSNAERAALFDAMNATIARLHSVDYQAAGLGDYGKPGNYFARQVNRWSQQYFADEAAGRDPNMNRLIDWLQANLPQDDDTASVIHGDFRIDNMIFHPSEPRVLAVLDWELSTLGHPGADFAYHAMMYRMPPHIVAGLYGADIAGLGIPDEAAYLAAYCRRTGRDAMPGYDYYMAFNFFRLAAIFHGIKGRVASGTAASAQAARRVEVLPELMEIAWQQAVRAGA</sequence>
<reference evidence="3 4" key="1">
    <citation type="submission" date="2013-09" db="EMBL/GenBank/DDBJ databases">
        <title>Whole genome shotgun sequence of Novosphingobium tardaugens NBRC 16725.</title>
        <authorList>
            <person name="Isaki S."/>
            <person name="Hosoyama A."/>
            <person name="Tsuchikane K."/>
            <person name="Katsumata H."/>
            <person name="Ando Y."/>
            <person name="Yamazaki S."/>
            <person name="Fujita N."/>
        </authorList>
    </citation>
    <scope>NUCLEOTIDE SEQUENCE [LARGE SCALE GENOMIC DNA]</scope>
    <source>
        <strain evidence="3 4">NBRC 16725</strain>
    </source>
</reference>
<dbReference type="Gene3D" id="3.30.200.20">
    <property type="entry name" value="Phosphorylase Kinase, domain 1"/>
    <property type="match status" value="1"/>
</dbReference>
<evidence type="ECO:0000313" key="4">
    <source>
        <dbReference type="Proteomes" id="UP000016568"/>
    </source>
</evidence>
<dbReference type="SUPFAM" id="SSF56112">
    <property type="entry name" value="Protein kinase-like (PK-like)"/>
    <property type="match status" value="1"/>
</dbReference>
<feature type="region of interest" description="Disordered" evidence="1">
    <location>
        <begin position="1"/>
        <end position="23"/>
    </location>
</feature>
<dbReference type="Proteomes" id="UP000016568">
    <property type="component" value="Unassembled WGS sequence"/>
</dbReference>
<proteinExistence type="predicted"/>
<dbReference type="InterPro" id="IPR041726">
    <property type="entry name" value="ACAD10_11_N"/>
</dbReference>
<accession>U2YNA7</accession>
<dbReference type="Gene3D" id="3.90.1200.10">
    <property type="match status" value="1"/>
</dbReference>
<dbReference type="eggNOG" id="COG3173">
    <property type="taxonomic scope" value="Bacteria"/>
</dbReference>
<dbReference type="AlphaFoldDB" id="U2YNA7"/>